<evidence type="ECO:0000313" key="3">
    <source>
        <dbReference type="Proteomes" id="UP000324222"/>
    </source>
</evidence>
<protein>
    <submittedName>
        <fullName evidence="2">Uncharacterized protein</fullName>
    </submittedName>
</protein>
<name>A0A5B7DMT4_PORTR</name>
<evidence type="ECO:0000313" key="2">
    <source>
        <dbReference type="EMBL" id="MPC22922.1"/>
    </source>
</evidence>
<dbReference type="Proteomes" id="UP000324222">
    <property type="component" value="Unassembled WGS sequence"/>
</dbReference>
<keyword evidence="3" id="KW-1185">Reference proteome</keyword>
<gene>
    <name evidence="2" type="ORF">E2C01_015951</name>
</gene>
<dbReference type="AlphaFoldDB" id="A0A5B7DMT4"/>
<sequence>MMQSPFSPCQPLPPSSPPSNPDLTHPSDKMCFVIPVWEPRILPKNKVVRQVCCGRSVCESMYQRCEERSRGSKGMMLHKLMWGLE</sequence>
<evidence type="ECO:0000256" key="1">
    <source>
        <dbReference type="SAM" id="MobiDB-lite"/>
    </source>
</evidence>
<accession>A0A5B7DMT4</accession>
<proteinExistence type="predicted"/>
<reference evidence="2 3" key="1">
    <citation type="submission" date="2019-05" db="EMBL/GenBank/DDBJ databases">
        <title>Another draft genome of Portunus trituberculatus and its Hox gene families provides insights of decapod evolution.</title>
        <authorList>
            <person name="Jeong J.-H."/>
            <person name="Song I."/>
            <person name="Kim S."/>
            <person name="Choi T."/>
            <person name="Kim D."/>
            <person name="Ryu S."/>
            <person name="Kim W."/>
        </authorList>
    </citation>
    <scope>NUCLEOTIDE SEQUENCE [LARGE SCALE GENOMIC DNA]</scope>
    <source>
        <tissue evidence="2">Muscle</tissue>
    </source>
</reference>
<comment type="caution">
    <text evidence="2">The sequence shown here is derived from an EMBL/GenBank/DDBJ whole genome shotgun (WGS) entry which is preliminary data.</text>
</comment>
<feature type="region of interest" description="Disordered" evidence="1">
    <location>
        <begin position="1"/>
        <end position="23"/>
    </location>
</feature>
<feature type="compositionally biased region" description="Pro residues" evidence="1">
    <location>
        <begin position="8"/>
        <end position="20"/>
    </location>
</feature>
<dbReference type="EMBL" id="VSRR010001143">
    <property type="protein sequence ID" value="MPC22922.1"/>
    <property type="molecule type" value="Genomic_DNA"/>
</dbReference>
<organism evidence="2 3">
    <name type="scientific">Portunus trituberculatus</name>
    <name type="common">Swimming crab</name>
    <name type="synonym">Neptunus trituberculatus</name>
    <dbReference type="NCBI Taxonomy" id="210409"/>
    <lineage>
        <taxon>Eukaryota</taxon>
        <taxon>Metazoa</taxon>
        <taxon>Ecdysozoa</taxon>
        <taxon>Arthropoda</taxon>
        <taxon>Crustacea</taxon>
        <taxon>Multicrustacea</taxon>
        <taxon>Malacostraca</taxon>
        <taxon>Eumalacostraca</taxon>
        <taxon>Eucarida</taxon>
        <taxon>Decapoda</taxon>
        <taxon>Pleocyemata</taxon>
        <taxon>Brachyura</taxon>
        <taxon>Eubrachyura</taxon>
        <taxon>Portunoidea</taxon>
        <taxon>Portunidae</taxon>
        <taxon>Portuninae</taxon>
        <taxon>Portunus</taxon>
    </lineage>
</organism>